<protein>
    <recommendedName>
        <fullName evidence="11">SRCR domain-containing protein</fullName>
    </recommendedName>
</protein>
<evidence type="ECO:0000256" key="10">
    <source>
        <dbReference type="SAM" id="Phobius"/>
    </source>
</evidence>
<dbReference type="SUPFAM" id="SSF56487">
    <property type="entry name" value="SRCR-like"/>
    <property type="match status" value="3"/>
</dbReference>
<keyword evidence="4" id="KW-0677">Repeat</keyword>
<evidence type="ECO:0000259" key="11">
    <source>
        <dbReference type="PROSITE" id="PS50287"/>
    </source>
</evidence>
<accession>A0A669C2R5</accession>
<dbReference type="FunFam" id="3.10.250.10:FF:000013">
    <property type="entry name" value="CD163 molecule like 1"/>
    <property type="match status" value="1"/>
</dbReference>
<evidence type="ECO:0000256" key="3">
    <source>
        <dbReference type="ARBA" id="ARBA00022729"/>
    </source>
</evidence>
<reference evidence="13" key="1">
    <citation type="submission" date="2012-01" db="EMBL/GenBank/DDBJ databases">
        <title>The Genome Sequence of Oreochromis niloticus (Nile Tilapia).</title>
        <authorList>
            <consortium name="Broad Institute Genome Assembly Team"/>
            <consortium name="Broad Institute Sequencing Platform"/>
            <person name="Di Palma F."/>
            <person name="Johnson J."/>
            <person name="Lander E.S."/>
            <person name="Lindblad-Toh K."/>
        </authorList>
    </citation>
    <scope>NUCLEOTIDE SEQUENCE [LARGE SCALE GENOMIC DNA]</scope>
</reference>
<dbReference type="GeneTree" id="ENSGT00940000163299"/>
<name>A0A669C2R5_ORENI</name>
<feature type="domain" description="SRCR" evidence="11">
    <location>
        <begin position="317"/>
        <end position="361"/>
    </location>
</feature>
<keyword evidence="7" id="KW-0393">Immunoglobulin domain</keyword>
<comment type="caution">
    <text evidence="8">Lacks conserved residue(s) required for the propagation of feature annotation.</text>
</comment>
<evidence type="ECO:0000256" key="5">
    <source>
        <dbReference type="ARBA" id="ARBA00023157"/>
    </source>
</evidence>
<dbReference type="InterPro" id="IPR013151">
    <property type="entry name" value="Immunoglobulin_dom"/>
</dbReference>
<dbReference type="PROSITE" id="PS50287">
    <property type="entry name" value="SRCR_2"/>
    <property type="match status" value="3"/>
</dbReference>
<evidence type="ECO:0000313" key="12">
    <source>
        <dbReference type="Ensembl" id="ENSONIP00000041793.1"/>
    </source>
</evidence>
<keyword evidence="10" id="KW-0812">Transmembrane</keyword>
<feature type="disulfide bond" evidence="8">
    <location>
        <begin position="74"/>
        <end position="84"/>
    </location>
</feature>
<evidence type="ECO:0000256" key="2">
    <source>
        <dbReference type="ARBA" id="ARBA00022525"/>
    </source>
</evidence>
<dbReference type="SMART" id="SM00409">
    <property type="entry name" value="IG"/>
    <property type="match status" value="1"/>
</dbReference>
<dbReference type="InterPro" id="IPR013783">
    <property type="entry name" value="Ig-like_fold"/>
</dbReference>
<evidence type="ECO:0000256" key="8">
    <source>
        <dbReference type="PROSITE-ProRule" id="PRU00196"/>
    </source>
</evidence>
<feature type="domain" description="SRCR" evidence="11">
    <location>
        <begin position="6"/>
        <end position="105"/>
    </location>
</feature>
<evidence type="ECO:0000313" key="13">
    <source>
        <dbReference type="Proteomes" id="UP000005207"/>
    </source>
</evidence>
<reference evidence="12" key="3">
    <citation type="submission" date="2025-09" db="UniProtKB">
        <authorList>
            <consortium name="Ensembl"/>
        </authorList>
    </citation>
    <scope>IDENTIFICATION</scope>
</reference>
<dbReference type="PANTHER" id="PTHR19331">
    <property type="entry name" value="SCAVENGER RECEPTOR DOMAIN-CONTAINING"/>
    <property type="match status" value="1"/>
</dbReference>
<dbReference type="GO" id="GO:0016020">
    <property type="term" value="C:membrane"/>
    <property type="evidence" value="ECO:0007669"/>
    <property type="project" value="InterPro"/>
</dbReference>
<keyword evidence="10" id="KW-1133">Transmembrane helix</keyword>
<feature type="transmembrane region" description="Helical" evidence="10">
    <location>
        <begin position="416"/>
        <end position="436"/>
    </location>
</feature>
<keyword evidence="5 8" id="KW-1015">Disulfide bond</keyword>
<feature type="region of interest" description="Disordered" evidence="9">
    <location>
        <begin position="464"/>
        <end position="487"/>
    </location>
</feature>
<feature type="compositionally biased region" description="Basic and acidic residues" evidence="9">
    <location>
        <begin position="466"/>
        <end position="487"/>
    </location>
</feature>
<dbReference type="PRINTS" id="PR00258">
    <property type="entry name" value="SPERACTRCPTR"/>
</dbReference>
<feature type="disulfide bond" evidence="8">
    <location>
        <begin position="177"/>
        <end position="187"/>
    </location>
</feature>
<proteinExistence type="predicted"/>
<keyword evidence="2" id="KW-0964">Secreted</keyword>
<dbReference type="SUPFAM" id="SSF48726">
    <property type="entry name" value="Immunoglobulin"/>
    <property type="match status" value="1"/>
</dbReference>
<dbReference type="Ensembl" id="ENSONIT00000044210.1">
    <property type="protein sequence ID" value="ENSONIP00000041793.1"/>
    <property type="gene ID" value="ENSONIG00000039262.1"/>
</dbReference>
<reference evidence="12" key="2">
    <citation type="submission" date="2025-08" db="UniProtKB">
        <authorList>
            <consortium name="Ensembl"/>
        </authorList>
    </citation>
    <scope>IDENTIFICATION</scope>
</reference>
<feature type="domain" description="SRCR" evidence="11">
    <location>
        <begin position="110"/>
        <end position="221"/>
    </location>
</feature>
<dbReference type="SMART" id="SM00202">
    <property type="entry name" value="SR"/>
    <property type="match status" value="2"/>
</dbReference>
<dbReference type="InterPro" id="IPR003599">
    <property type="entry name" value="Ig_sub"/>
</dbReference>
<keyword evidence="10" id="KW-0472">Membrane</keyword>
<dbReference type="InterPro" id="IPR001190">
    <property type="entry name" value="SRCR"/>
</dbReference>
<evidence type="ECO:0000256" key="4">
    <source>
        <dbReference type="ARBA" id="ARBA00022737"/>
    </source>
</evidence>
<dbReference type="InterPro" id="IPR036179">
    <property type="entry name" value="Ig-like_dom_sf"/>
</dbReference>
<keyword evidence="3" id="KW-0732">Signal</keyword>
<comment type="subcellular location">
    <subcellularLocation>
        <location evidence="1">Secreted</location>
    </subcellularLocation>
</comment>
<dbReference type="PANTHER" id="PTHR19331:SF22">
    <property type="entry name" value="DELETED IN MALIGNANT BRAIN TUMORS 1 PROTEIN"/>
    <property type="match status" value="1"/>
</dbReference>
<keyword evidence="6" id="KW-0325">Glycoprotein</keyword>
<dbReference type="AlphaFoldDB" id="A0A669C2R5"/>
<dbReference type="Pfam" id="PF00047">
    <property type="entry name" value="ig"/>
    <property type="match status" value="1"/>
</dbReference>
<dbReference type="Gene3D" id="2.60.40.10">
    <property type="entry name" value="Immunoglobulins"/>
    <property type="match status" value="1"/>
</dbReference>
<dbReference type="Gene3D" id="3.10.250.10">
    <property type="entry name" value="SRCR-like domain"/>
    <property type="match status" value="3"/>
</dbReference>
<evidence type="ECO:0000256" key="6">
    <source>
        <dbReference type="ARBA" id="ARBA00023180"/>
    </source>
</evidence>
<dbReference type="Pfam" id="PF00530">
    <property type="entry name" value="SRCR"/>
    <property type="match status" value="2"/>
</dbReference>
<dbReference type="Proteomes" id="UP000005207">
    <property type="component" value="Linkage group LG7"/>
</dbReference>
<evidence type="ECO:0000256" key="7">
    <source>
        <dbReference type="ARBA" id="ARBA00023319"/>
    </source>
</evidence>
<organism evidence="12 13">
    <name type="scientific">Oreochromis niloticus</name>
    <name type="common">Nile tilapia</name>
    <name type="synonym">Tilapia nilotica</name>
    <dbReference type="NCBI Taxonomy" id="8128"/>
    <lineage>
        <taxon>Eukaryota</taxon>
        <taxon>Metazoa</taxon>
        <taxon>Chordata</taxon>
        <taxon>Craniata</taxon>
        <taxon>Vertebrata</taxon>
        <taxon>Euteleostomi</taxon>
        <taxon>Actinopterygii</taxon>
        <taxon>Neopterygii</taxon>
        <taxon>Teleostei</taxon>
        <taxon>Neoteleostei</taxon>
        <taxon>Acanthomorphata</taxon>
        <taxon>Ovalentaria</taxon>
        <taxon>Cichlomorphae</taxon>
        <taxon>Cichliformes</taxon>
        <taxon>Cichlidae</taxon>
        <taxon>African cichlids</taxon>
        <taxon>Pseudocrenilabrinae</taxon>
        <taxon>Oreochromini</taxon>
        <taxon>Oreochromis</taxon>
    </lineage>
</organism>
<evidence type="ECO:0000256" key="9">
    <source>
        <dbReference type="SAM" id="MobiDB-lite"/>
    </source>
</evidence>
<dbReference type="InterPro" id="IPR036772">
    <property type="entry name" value="SRCR-like_dom_sf"/>
</dbReference>
<evidence type="ECO:0000256" key="1">
    <source>
        <dbReference type="ARBA" id="ARBA00004613"/>
    </source>
</evidence>
<sequence length="487" mass="52730">MSPDSVRLLNGSSLCSGRLEVKSNQSWSSVCEADFDRQDAEVFCRELGCGPPLVLQGALYGEVEAPVWSKEFQCGGHESALLDCRSSGSARNSCSPGKAVGLTCSEPDDVRLVGGANRCAGALEVKLEEWRPVCAFHDSWTLKEAGVFCEHLGCGSAVSIEKANILQTVAWSITPDCVLSTSPLKNCATRKHYSYQILKLTCSDLLVQTNIHASSMDRVFSAQQQGLQVSRGSSFTISCSIQPQYPGGSFQLTFTSSNTTYSCTQPAVSHSALFLFPAAEPAHQGNYSCVYHVYVFSHNFFSESHQLSVTVSEPDDVRLVGGASRCAGTLEEKHQGEWRPVSGFDRILDETDEVCERLHCGPFDYGGLIKSSQTSVWQIRPVQAGSALTECSTSEKTLFILNLTCSDPTDPEAHNVTAVVLLVIVLFMIAALCFYCKTSRGQKPSAPDSTELVYYNFSVCSAEGGPTKEEGAQGAEEDLHGDHLTSR</sequence>
<keyword evidence="13" id="KW-1185">Reference proteome</keyword>